<dbReference type="GO" id="GO:0004843">
    <property type="term" value="F:cysteine-type deubiquitinase activity"/>
    <property type="evidence" value="ECO:0007669"/>
    <property type="project" value="UniProtKB-EC"/>
</dbReference>
<evidence type="ECO:0000313" key="11">
    <source>
        <dbReference type="EnsemblMetazoa" id="SMAR003096-PA"/>
    </source>
</evidence>
<name>T1IPZ0_STRMM</name>
<dbReference type="PhylomeDB" id="T1IPZ0"/>
<evidence type="ECO:0000256" key="5">
    <source>
        <dbReference type="ARBA" id="ARBA00022786"/>
    </source>
</evidence>
<evidence type="ECO:0000256" key="1">
    <source>
        <dbReference type="ARBA" id="ARBA00000707"/>
    </source>
</evidence>
<comment type="similarity">
    <text evidence="2">Belongs to the peptidase C19 family.</text>
</comment>
<sequence length="3538" mass="404449">MCDLCSELLDLLHTYELKSNCIETISVKKGDVATVCTYVQGWAQKQCTCCYKEAKLFEAFNNLIQNILRISLQFLNQLAEDLQNSGKTNFAQFIAKRELSIVELPIEKDNKSDKDGLNSESKAKCESAKEQVSSLHVRTMLESDEDEWSLDDNEKLLHFISKVFLLNFPLYVAYKHSVHSKMEEISQQEVAALGIYCDTNDPEIPVFLVRNVCFFCDQGGINAMTAAFHSASPETLPFSLAHAMIAVVSNLKLWMNIGTIVQCLVPLRTNVIRYMCKLSDKDLRVTGTRNMSEFMWTAVKDPLDAHLTFDREGLDLAFKYFTSSTLTMRLAGIAQINNHINMYTELCNSETFMETESVGLALANWLIQNKVIEHIFGPNLHVEIIKQSHYVLNFLATEGRITNDHIDCIWAAAQLKHCSKQVHDLLPPLIKNFEAHPALHLYCLLCKLEPKEHTEQTLCLASALIKFIWSSGGTPHGTMAMAEYPTSHSPFTAMLKGSINVSELEKVTLGTTAKRNVSSSEHSVSVEASNSDEEEPSDCQPVQNTSEPDSSQLSDKRASSNEGSEEGVKKRLQQLARKKKALHHRQKNRKRMISRREPGEIAEIDDSSASSAALDTDLSNVSNDSLPTDCEGVGDNSGLRVSGLSTMSETDDDSGNEDSSVDDKVQETRCKLYRHRQKLRSTHRIPEKTFLTGRGKAVQSKELDVDEMAAAKINLEENLKRASRVFSELTEDKEECYRGIQADLSIKDLLEENVNEKLVSKKLVAAEETENKTDDDSEVKKKAGENVKDIKQSQEVEKKPQPIEAKKGELDPSILEVESIVAKITNEKIDSGKTDEEVKNQNTGATPVFCESQEPEIASGEYPQLAEATENEIYDCREYLEHMHAQRHIHEPSDMVEDILSPDDGSCSSRISNKSEKNMADFDGEESGCDEELVQLTARTQSHLNSQQMHQHFNTMNSMYRSHVHQAKVFHRYGPKEQQFAAGHFDIEKVCKPGHTLLWDLIQDEIVGQLGEGLAAETEKTLCNLVCWSTDRLIRMKFIEGCLENLAINRSVVISLRLLPKLFGSFQQYRVGMDTHAITLWAEREHKMMTHFFNNLLTYTTIAKKMEIHSPLMCSHQTEIQVRLQFLTCVFSSMGSPDNFRLTLEQVDTLWSCLAFDQECSDELFSWLLNQAKNKDQHAMGLDTFKHIFLEKMPLLLPETTSMTALNLYQQLSSLTHLAASASDETSVSDLSGMDQLWGIALRAENTDVSMAAIQYLNSYYINIHHGTLEKEDEFIERCMNNLYTASLQLDEAEDSNLIIIQRGLLLLKTHLETFQRRYSYHLRLWYLDGCGIMRHQKSLAEKQATSLRIVCQPGGLSDKVTFEMLGSDYVAELRAEVTRWWEQLQRAQQQKRKSAETSTSAQECSETSSVMPPTEGPIRMISQGQELSADLDERTLQDMGFKDMQLVFVSVGAARPQRKREGLEPTSQLPAPPRFKLPMELLLQTSHFEQLFCLMQQLSSLKFVKNIGDWMPHTKGQLLSRRVWELLMMLPTCPTILQGFQSLVTKTVDKSNESSFENLIDPASPQKLMYCLQIVESLAKPSRSTTKTVCVGDGDNVNKESSDSKCEQDLSFTEEFIKQGGLRHIFGIFMSGVLQSSEVEDGNEWKQDCLAYLLKLINQFGIDPNELEVIREDVIDNYETPRKKTKKNKRGSNEKSLIPRLNSAMLELMEVEPVMNTLMHVLEEAATLKDPNFYKTGFWGRAQVVHYTIGLLVHWSFSCDAVKTAFFSRSTLAKLLKRLLLDDPEPEVRREACTGQYRLCLGTTIDGKSGQKYIAPLLSCLLSFLSDAQAMKCMRLEPEEDGKEPYGSACRDYFWLVCRLVDSLDDEIIKEFNEQQTTKLDFDNLIKYLVESILSRDFLETRHATVEDDGLVGLLTSCTAVMKHNPPFKFSQDGQAFLIQLFDCLFALPSPKQRFLPKCKSNSARSAAYDLIIEIVKNSIENYTILHKCLLKQHSPDSHSPYPWDYWPHEDGRSDCGYVGLTNLGATCYMASCMQHLYMMPQARVSILAAKQCNEESKHENTLHELQRMFAYLLESERKAYNPKSFCKVYVMDHQPLNTGEQKDMAEFFTDLISKLEEMTPQLKELVKTLFCGVITNNVVSLDCPHVSRTIEEFYTVRCQVADMRNLYESLDEVTVKDTLEGDNMYTCSQCGKKVRAEKRACFKKLPKIICFNTMRYTFNMVTMMKEKVNTHFSFPLRLDMSGYIEKNLMPDQYKVDDCSKDEEDNYLYDLIGVTVHTGTADGGHYYSFIRDRTSLNKDKWFLFNDAEVKPFDPAQIAAECFGGEMTVKFSKTYDSVTDKFMDFSFEKTNSAYMLFYERSVPNISDVKGELKTLRSTDSSKTDQPHFELSKELAEWIWQDNMQFLQDKNIFEHTYFNFMWQICGYIPQTMAQPKDVTLMSSKLSTSFVLETLIHAKEKPTMVQWIELLTKQCNSSQSACEWFMDHMAENDWWPVQILIKCPNQVVRQMFQRLCIHVINKLKPVHSALYLQPYVDSDDSSDVDIAQIGRYSCVTRFIRKLLSLIEHGAKQHCKHLTEYFTFLLEFAKMGEEESQFLIATEAIAIMVNFYLGQKSSEYIDVVSDEDDDDDDDVISIVDDKYKPASLEKMITLIATLAEKSRGDDHRLQLSENDLSAVAGGKGFPFLFQQIRDNINIRQTCNLIFSLCRWNDRLGAHIITMIFQAITKHNELNQPFFKLLSLLVEFVGGPPGMPSFTNLILQRIWEVAEYCPQQCLEWLAMQVPRNKVAHSWVLANMESWVEHFLIAHVNQRVRHAAAVLLVNLVPSNSFRQAYRTARTMLSPQKEITMNAESVMILHQIYDLLLRLLKRAKHFVDPAQHGTTKLMSYFALMTYCLVSRTERLMFGQYFLDLWQLFQPKLSEPPISVHHNKQALLIFWYQVCIDCPENVKLIVQNAHVTKNIAFNYILADHDDQDVMVFNRCMLPAYYGLLRLCCQQSRVFTRQLANHQNIQWAFKNITPYTTQYSAAIDELFKLMRLFVLKYPDSTEQELKDIHTFKRMTLQLYLGILDARSCWTTLITACRILLETNDDRLFLLYNNGLPMMFEAFLTLHVMYHEATACHVVGDLVELLSIVSEILKCARVFRETKEVKHCLLNWKDRVEAAKKLITLLNSYTPNELRLLCIDILRELIMLYPGEILQTLVPLLTHCHATFQENNVAVTFGPYFPKQGQKLIISKSNIRPQRPMFQMFLHPSQIEVPKGLEEDYDQNLLDFFFPYHQLVDMLCRMAINHDLVTDGLVSLSAMVGFEGIPMHLGLFPKLWLDIYQAEHIDKKYIEMLCTSNYLVDYLEAVLLDEQPSLNNPVIYQFCSIFFPKVYHQVVNEQLKQQVNNFMSSFPLNIDPKDLHKAAYKINGELRVLVIVLSTNSNQTVEESFVEGLRQLQQLCDVCLKRGLHQEEISESQDAPNTEKPAKRRKISETSTESATLSVCTEPELSQEGSSKSLVIGGTSAKTDNPNWIELLSQTISHLLVRIQELNKMST</sequence>
<evidence type="ECO:0000256" key="9">
    <source>
        <dbReference type="SAM" id="MobiDB-lite"/>
    </source>
</evidence>
<dbReference type="STRING" id="126957.T1IPZ0"/>
<evidence type="ECO:0000256" key="4">
    <source>
        <dbReference type="ARBA" id="ARBA00022670"/>
    </source>
</evidence>
<dbReference type="Proteomes" id="UP000014500">
    <property type="component" value="Unassembled WGS sequence"/>
</dbReference>
<keyword evidence="6" id="KW-0378">Hydrolase</keyword>
<evidence type="ECO:0000256" key="7">
    <source>
        <dbReference type="ARBA" id="ARBA00022807"/>
    </source>
</evidence>
<dbReference type="PANTHER" id="PTHR24006">
    <property type="entry name" value="UBIQUITIN CARBOXYL-TERMINAL HYDROLASE"/>
    <property type="match status" value="1"/>
</dbReference>
<feature type="region of interest" description="Disordered" evidence="9">
    <location>
        <begin position="3456"/>
        <end position="3491"/>
    </location>
</feature>
<evidence type="ECO:0000256" key="2">
    <source>
        <dbReference type="ARBA" id="ARBA00009085"/>
    </source>
</evidence>
<dbReference type="GO" id="GO:0005634">
    <property type="term" value="C:nucleus"/>
    <property type="evidence" value="ECO:0007669"/>
    <property type="project" value="TreeGrafter"/>
</dbReference>
<dbReference type="PROSITE" id="PS00972">
    <property type="entry name" value="USP_1"/>
    <property type="match status" value="1"/>
</dbReference>
<feature type="region of interest" description="Disordered" evidence="9">
    <location>
        <begin position="510"/>
        <end position="665"/>
    </location>
</feature>
<feature type="region of interest" description="Disordered" evidence="9">
    <location>
        <begin position="766"/>
        <end position="801"/>
    </location>
</feature>
<dbReference type="InterPro" id="IPR021905">
    <property type="entry name" value="DUF3517"/>
</dbReference>
<feature type="compositionally biased region" description="Low complexity" evidence="9">
    <location>
        <begin position="516"/>
        <end position="529"/>
    </location>
</feature>
<dbReference type="InterPro" id="IPR001394">
    <property type="entry name" value="Peptidase_C19_UCH"/>
</dbReference>
<keyword evidence="8" id="KW-0175">Coiled coil</keyword>
<dbReference type="PROSITE" id="PS00973">
    <property type="entry name" value="USP_2"/>
    <property type="match status" value="1"/>
</dbReference>
<evidence type="ECO:0000256" key="3">
    <source>
        <dbReference type="ARBA" id="ARBA00012759"/>
    </source>
</evidence>
<evidence type="ECO:0000256" key="6">
    <source>
        <dbReference type="ARBA" id="ARBA00022801"/>
    </source>
</evidence>
<keyword evidence="7" id="KW-0788">Thiol protease</keyword>
<dbReference type="InterPro" id="IPR016024">
    <property type="entry name" value="ARM-type_fold"/>
</dbReference>
<dbReference type="EnsemblMetazoa" id="SMAR003096-RA">
    <property type="protein sequence ID" value="SMAR003096-PA"/>
    <property type="gene ID" value="SMAR003096"/>
</dbReference>
<evidence type="ECO:0000259" key="10">
    <source>
        <dbReference type="PROSITE" id="PS50235"/>
    </source>
</evidence>
<dbReference type="PANTHER" id="PTHR24006:SF827">
    <property type="entry name" value="UBIQUITIN CARBOXYL-TERMINAL HYDROLASE 34"/>
    <property type="match status" value="1"/>
</dbReference>
<feature type="compositionally biased region" description="Basic residues" evidence="9">
    <location>
        <begin position="570"/>
        <end position="593"/>
    </location>
</feature>
<feature type="compositionally biased region" description="Polar residues" evidence="9">
    <location>
        <begin position="540"/>
        <end position="553"/>
    </location>
</feature>
<dbReference type="FunFam" id="3.90.70.10:FF:000014">
    <property type="entry name" value="Ubiquitin carboxyl-terminal hydrolase 34"/>
    <property type="match status" value="1"/>
</dbReference>
<dbReference type="EMBL" id="JH431265">
    <property type="status" value="NOT_ANNOTATED_CDS"/>
    <property type="molecule type" value="Genomic_DNA"/>
</dbReference>
<feature type="compositionally biased region" description="Polar residues" evidence="9">
    <location>
        <begin position="3476"/>
        <end position="3486"/>
    </location>
</feature>
<organism evidence="11 12">
    <name type="scientific">Strigamia maritima</name>
    <name type="common">European centipede</name>
    <name type="synonym">Geophilus maritimus</name>
    <dbReference type="NCBI Taxonomy" id="126957"/>
    <lineage>
        <taxon>Eukaryota</taxon>
        <taxon>Metazoa</taxon>
        <taxon>Ecdysozoa</taxon>
        <taxon>Arthropoda</taxon>
        <taxon>Myriapoda</taxon>
        <taxon>Chilopoda</taxon>
        <taxon>Pleurostigmophora</taxon>
        <taxon>Geophilomorpha</taxon>
        <taxon>Linotaeniidae</taxon>
        <taxon>Strigamia</taxon>
    </lineage>
</organism>
<evidence type="ECO:0000313" key="12">
    <source>
        <dbReference type="Proteomes" id="UP000014500"/>
    </source>
</evidence>
<feature type="compositionally biased region" description="Low complexity" evidence="9">
    <location>
        <begin position="607"/>
        <end position="619"/>
    </location>
</feature>
<protein>
    <recommendedName>
        <fullName evidence="3">ubiquitinyl hydrolase 1</fullName>
        <ecNumber evidence="3">3.4.19.12</ecNumber>
    </recommendedName>
</protein>
<feature type="compositionally biased region" description="Acidic residues" evidence="9">
    <location>
        <begin position="649"/>
        <end position="660"/>
    </location>
</feature>
<feature type="coiled-coil region" evidence="8">
    <location>
        <begin position="698"/>
        <end position="732"/>
    </location>
</feature>
<keyword evidence="12" id="KW-1185">Reference proteome</keyword>
<reference evidence="11" key="2">
    <citation type="submission" date="2015-02" db="UniProtKB">
        <authorList>
            <consortium name="EnsemblMetazoa"/>
        </authorList>
    </citation>
    <scope>IDENTIFICATION</scope>
</reference>
<dbReference type="OMA" id="KLMYSLY"/>
<dbReference type="GO" id="GO:0005829">
    <property type="term" value="C:cytosol"/>
    <property type="evidence" value="ECO:0007669"/>
    <property type="project" value="TreeGrafter"/>
</dbReference>
<dbReference type="InterPro" id="IPR028889">
    <property type="entry name" value="USP"/>
</dbReference>
<keyword evidence="5" id="KW-0833">Ubl conjugation pathway</keyword>
<dbReference type="InterPro" id="IPR018200">
    <property type="entry name" value="USP_CS"/>
</dbReference>
<dbReference type="EC" id="3.4.19.12" evidence="3"/>
<dbReference type="HOGENOM" id="CLU_000109_0_0_1"/>
<comment type="catalytic activity">
    <reaction evidence="1">
        <text>Thiol-dependent hydrolysis of ester, thioester, amide, peptide and isopeptide bonds formed by the C-terminal Gly of ubiquitin (a 76-residue protein attached to proteins as an intracellular targeting signal).</text>
        <dbReference type="EC" id="3.4.19.12"/>
    </reaction>
</comment>
<dbReference type="SUPFAM" id="SSF48371">
    <property type="entry name" value="ARM repeat"/>
    <property type="match status" value="2"/>
</dbReference>
<dbReference type="CDD" id="cd02659">
    <property type="entry name" value="peptidase_C19C"/>
    <property type="match status" value="1"/>
</dbReference>
<dbReference type="Gene3D" id="3.90.70.10">
    <property type="entry name" value="Cysteine proteinases"/>
    <property type="match status" value="1"/>
</dbReference>
<feature type="compositionally biased region" description="Polar residues" evidence="9">
    <location>
        <begin position="1397"/>
        <end position="1412"/>
    </location>
</feature>
<dbReference type="Pfam" id="PF00443">
    <property type="entry name" value="UCH"/>
    <property type="match status" value="1"/>
</dbReference>
<dbReference type="InterPro" id="IPR050164">
    <property type="entry name" value="Peptidase_C19"/>
</dbReference>
<feature type="compositionally biased region" description="Basic and acidic residues" evidence="9">
    <location>
        <begin position="769"/>
        <end position="801"/>
    </location>
</feature>
<dbReference type="GO" id="GO:0006508">
    <property type="term" value="P:proteolysis"/>
    <property type="evidence" value="ECO:0007669"/>
    <property type="project" value="UniProtKB-KW"/>
</dbReference>
<feature type="region of interest" description="Disordered" evidence="9">
    <location>
        <begin position="1392"/>
        <end position="1419"/>
    </location>
</feature>
<accession>T1IPZ0</accession>
<dbReference type="PROSITE" id="PS50235">
    <property type="entry name" value="USP_3"/>
    <property type="match status" value="1"/>
</dbReference>
<dbReference type="GO" id="GO:0009966">
    <property type="term" value="P:regulation of signal transduction"/>
    <property type="evidence" value="ECO:0007669"/>
    <property type="project" value="UniProtKB-ARBA"/>
</dbReference>
<dbReference type="SUPFAM" id="SSF54001">
    <property type="entry name" value="Cysteine proteinases"/>
    <property type="match status" value="1"/>
</dbReference>
<proteinExistence type="inferred from homology"/>
<keyword evidence="4" id="KW-0645">Protease</keyword>
<feature type="domain" description="USP" evidence="10">
    <location>
        <begin position="2020"/>
        <end position="2361"/>
    </location>
</feature>
<dbReference type="Pfam" id="PF12030">
    <property type="entry name" value="DUF3517"/>
    <property type="match status" value="1"/>
</dbReference>
<dbReference type="GO" id="GO:0016579">
    <property type="term" value="P:protein deubiquitination"/>
    <property type="evidence" value="ECO:0007669"/>
    <property type="project" value="InterPro"/>
</dbReference>
<dbReference type="InterPro" id="IPR038765">
    <property type="entry name" value="Papain-like_cys_pep_sf"/>
</dbReference>
<evidence type="ECO:0000256" key="8">
    <source>
        <dbReference type="SAM" id="Coils"/>
    </source>
</evidence>
<dbReference type="eggNOG" id="KOG1866">
    <property type="taxonomic scope" value="Eukaryota"/>
</dbReference>
<reference evidence="12" key="1">
    <citation type="submission" date="2011-05" db="EMBL/GenBank/DDBJ databases">
        <authorList>
            <person name="Richards S.R."/>
            <person name="Qu J."/>
            <person name="Jiang H."/>
            <person name="Jhangiani S.N."/>
            <person name="Agravi P."/>
            <person name="Goodspeed R."/>
            <person name="Gross S."/>
            <person name="Mandapat C."/>
            <person name="Jackson L."/>
            <person name="Mathew T."/>
            <person name="Pu L."/>
            <person name="Thornton R."/>
            <person name="Saada N."/>
            <person name="Wilczek-Boney K.B."/>
            <person name="Lee S."/>
            <person name="Kovar C."/>
            <person name="Wu Y."/>
            <person name="Scherer S.E."/>
            <person name="Worley K.C."/>
            <person name="Muzny D.M."/>
            <person name="Gibbs R."/>
        </authorList>
    </citation>
    <scope>NUCLEOTIDE SEQUENCE</scope>
    <source>
        <strain evidence="12">Brora</strain>
    </source>
</reference>